<proteinExistence type="predicted"/>
<sequence>TFTSGRYPRSSLSSQSLAWGLIDPPGRHTGTQNIMGVAGNDVAEKKIQQIDTISILDKLELERQEKERQALELKVNGELLLLESNVRPLMYRKKNPHFSGL</sequence>
<evidence type="ECO:0000313" key="1">
    <source>
        <dbReference type="EMBL" id="KAK5970080.1"/>
    </source>
</evidence>
<feature type="non-terminal residue" evidence="1">
    <location>
        <position position="1"/>
    </location>
</feature>
<dbReference type="Proteomes" id="UP001331761">
    <property type="component" value="Unassembled WGS sequence"/>
</dbReference>
<reference evidence="1 2" key="1">
    <citation type="submission" date="2019-10" db="EMBL/GenBank/DDBJ databases">
        <title>Assembly and Annotation for the nematode Trichostrongylus colubriformis.</title>
        <authorList>
            <person name="Martin J."/>
        </authorList>
    </citation>
    <scope>NUCLEOTIDE SEQUENCE [LARGE SCALE GENOMIC DNA]</scope>
    <source>
        <strain evidence="1">G859</strain>
        <tissue evidence="1">Whole worm</tissue>
    </source>
</reference>
<evidence type="ECO:0000313" key="2">
    <source>
        <dbReference type="Proteomes" id="UP001331761"/>
    </source>
</evidence>
<comment type="caution">
    <text evidence="1">The sequence shown here is derived from an EMBL/GenBank/DDBJ whole genome shotgun (WGS) entry which is preliminary data.</text>
</comment>
<gene>
    <name evidence="1" type="ORF">GCK32_002290</name>
</gene>
<dbReference type="AlphaFoldDB" id="A0AAN8EZC7"/>
<dbReference type="EMBL" id="WIXE01019375">
    <property type="protein sequence ID" value="KAK5970080.1"/>
    <property type="molecule type" value="Genomic_DNA"/>
</dbReference>
<name>A0AAN8EZC7_TRICO</name>
<protein>
    <submittedName>
        <fullName evidence="1">Uncharacterized protein</fullName>
    </submittedName>
</protein>
<keyword evidence="2" id="KW-1185">Reference proteome</keyword>
<organism evidence="1 2">
    <name type="scientific">Trichostrongylus colubriformis</name>
    <name type="common">Black scour worm</name>
    <dbReference type="NCBI Taxonomy" id="6319"/>
    <lineage>
        <taxon>Eukaryota</taxon>
        <taxon>Metazoa</taxon>
        <taxon>Ecdysozoa</taxon>
        <taxon>Nematoda</taxon>
        <taxon>Chromadorea</taxon>
        <taxon>Rhabditida</taxon>
        <taxon>Rhabditina</taxon>
        <taxon>Rhabditomorpha</taxon>
        <taxon>Strongyloidea</taxon>
        <taxon>Trichostrongylidae</taxon>
        <taxon>Trichostrongylus</taxon>
    </lineage>
</organism>
<accession>A0AAN8EZC7</accession>